<dbReference type="InterPro" id="IPR029055">
    <property type="entry name" value="Ntn_hydrolases_N"/>
</dbReference>
<comment type="function">
    <text evidence="3">Component of the proteasome core, a large protease complex with broad specificity involved in protein degradation.</text>
</comment>
<dbReference type="NCBIfam" id="TIGR03691">
    <property type="entry name" value="20S_bact_alpha"/>
    <property type="match status" value="1"/>
</dbReference>
<evidence type="ECO:0000256" key="1">
    <source>
        <dbReference type="ARBA" id="ARBA00022490"/>
    </source>
</evidence>
<dbReference type="GO" id="GO:0010498">
    <property type="term" value="P:proteasomal protein catabolic process"/>
    <property type="evidence" value="ECO:0007669"/>
    <property type="project" value="UniProtKB-UniRule"/>
</dbReference>
<dbReference type="RefSeq" id="WP_052367074.1">
    <property type="nucleotide sequence ID" value="NZ_LT629776.1"/>
</dbReference>
<dbReference type="STRING" id="545619.SAMN04489860_1838"/>
<keyword evidence="2 3" id="KW-0647">Proteasome</keyword>
<evidence type="ECO:0000313" key="5">
    <source>
        <dbReference type="EMBL" id="SDS56773.1"/>
    </source>
</evidence>
<dbReference type="SUPFAM" id="SSF56235">
    <property type="entry name" value="N-terminal nucleophile aminohydrolases (Ntn hydrolases)"/>
    <property type="match status" value="1"/>
</dbReference>
<comment type="subcellular location">
    <subcellularLocation>
        <location evidence="3">Cytoplasm</location>
    </subcellularLocation>
</comment>
<protein>
    <recommendedName>
        <fullName evidence="3">Proteasome subunit alpha</fullName>
    </recommendedName>
    <alternativeName>
        <fullName evidence="3">20S proteasome alpha subunit</fullName>
    </alternativeName>
    <alternativeName>
        <fullName evidence="3">Proteasome core protein PrcA</fullName>
    </alternativeName>
</protein>
<proteinExistence type="inferred from homology"/>
<gene>
    <name evidence="3" type="primary">prcA</name>
    <name evidence="5" type="ORF">SAMN04489860_1838</name>
</gene>
<dbReference type="OrthoDB" id="9775643at2"/>
<keyword evidence="6" id="KW-1185">Reference proteome</keyword>
<dbReference type="HAMAP" id="MF_00289_B">
    <property type="entry name" value="Proteasome_A_B"/>
    <property type="match status" value="1"/>
</dbReference>
<dbReference type="Pfam" id="PF00227">
    <property type="entry name" value="Proteasome"/>
    <property type="match status" value="1"/>
</dbReference>
<dbReference type="Proteomes" id="UP000185663">
    <property type="component" value="Chromosome I"/>
</dbReference>
<comment type="activity regulation">
    <text evidence="3">The formation of the proteasomal ATPase ARC-20S proteasome complex, likely via the docking of the C-termini of ARC into the intersubunit pockets in the alpha-rings, may trigger opening of the gate for substrate entry. Interconversion between the open-gate and close-gate conformations leads to a dynamic regulation of the 20S proteasome proteolysis activity.</text>
</comment>
<dbReference type="UniPathway" id="UPA00997"/>
<comment type="similarity">
    <text evidence="3 4">Belongs to the peptidase T1A family.</text>
</comment>
<comment type="subunit">
    <text evidence="3">The 20S proteasome core is composed of 14 alpha and 14 beta subunits that assemble into four stacked heptameric rings, resulting in a barrel-shaped structure. The two inner rings, each composed of seven catalytic beta subunits, are sandwiched by two outer rings, each composed of seven alpha subunits. The catalytic chamber with the active sites is on the inside of the barrel. Has a gated structure, the ends of the cylinder being occluded by the N-termini of the alpha-subunits. Is capped by the proteasome-associated ATPase, ARC.</text>
</comment>
<reference evidence="5 6" key="1">
    <citation type="submission" date="2016-10" db="EMBL/GenBank/DDBJ databases">
        <authorList>
            <person name="de Groot N.N."/>
        </authorList>
    </citation>
    <scope>NUCLEOTIDE SEQUENCE [LARGE SCALE GENOMIC DNA]</scope>
    <source>
        <strain evidence="5 6">DSM 22126</strain>
    </source>
</reference>
<evidence type="ECO:0000256" key="3">
    <source>
        <dbReference type="HAMAP-Rule" id="MF_00289"/>
    </source>
</evidence>
<dbReference type="Gene3D" id="3.60.20.10">
    <property type="entry name" value="Glutamine Phosphoribosylpyrophosphate, subunit 1, domain 1"/>
    <property type="match status" value="1"/>
</dbReference>
<dbReference type="PROSITE" id="PS51475">
    <property type="entry name" value="PROTEASOME_ALPHA_2"/>
    <property type="match status" value="1"/>
</dbReference>
<sequence>MNMPFYVSPEQLMKDRADFARKGIARGRSVVVVGYDGGIAFATHNPSRALHKISEIYDRIGFAAVGKYNEFENLRVAGIRYADLRGYSYDRSDVDARGLANAYAQTLGTVFTTESKPLEVELVVAQVGAGQDQDQIYRLTYDGSVTDERQYVVMGGRAEELSEIVASGWVPGMGLHDVLGLAVRALGSDGAEGPGRELGAADLEVAVLDRTRPRRAFRRIAGPALARALDGGTAEQHHDGRGDGA</sequence>
<dbReference type="GO" id="GO:0005737">
    <property type="term" value="C:cytoplasm"/>
    <property type="evidence" value="ECO:0007669"/>
    <property type="project" value="UniProtKB-SubCell"/>
</dbReference>
<dbReference type="eggNOG" id="COG0638">
    <property type="taxonomic scope" value="Bacteria"/>
</dbReference>
<name>A0A1H1T9G8_9CELL</name>
<keyword evidence="1 3" id="KW-0963">Cytoplasm</keyword>
<dbReference type="AlphaFoldDB" id="A0A1H1T9G8"/>
<organism evidence="5 6">
    <name type="scientific">Paraoerskovia marina</name>
    <dbReference type="NCBI Taxonomy" id="545619"/>
    <lineage>
        <taxon>Bacteria</taxon>
        <taxon>Bacillati</taxon>
        <taxon>Actinomycetota</taxon>
        <taxon>Actinomycetes</taxon>
        <taxon>Micrococcales</taxon>
        <taxon>Cellulomonadaceae</taxon>
        <taxon>Paraoerskovia</taxon>
    </lineage>
</organism>
<evidence type="ECO:0000256" key="2">
    <source>
        <dbReference type="ARBA" id="ARBA00022942"/>
    </source>
</evidence>
<evidence type="ECO:0000313" key="6">
    <source>
        <dbReference type="Proteomes" id="UP000185663"/>
    </source>
</evidence>
<dbReference type="EMBL" id="LT629776">
    <property type="protein sequence ID" value="SDS56773.1"/>
    <property type="molecule type" value="Genomic_DNA"/>
</dbReference>
<accession>A0A1H1T9G8</accession>
<dbReference type="GO" id="GO:0004298">
    <property type="term" value="F:threonine-type endopeptidase activity"/>
    <property type="evidence" value="ECO:0007669"/>
    <property type="project" value="InterPro"/>
</dbReference>
<comment type="pathway">
    <text evidence="3">Protein degradation; proteasomal Pup-dependent pathway.</text>
</comment>
<dbReference type="CDD" id="cd01906">
    <property type="entry name" value="proteasome_protease_HslV"/>
    <property type="match status" value="1"/>
</dbReference>
<dbReference type="InterPro" id="IPR022296">
    <property type="entry name" value="Proteasome_asu_bac"/>
</dbReference>
<dbReference type="GO" id="GO:0019941">
    <property type="term" value="P:modification-dependent protein catabolic process"/>
    <property type="evidence" value="ECO:0007669"/>
    <property type="project" value="UniProtKB-UniRule"/>
</dbReference>
<dbReference type="GO" id="GO:0019773">
    <property type="term" value="C:proteasome core complex, alpha-subunit complex"/>
    <property type="evidence" value="ECO:0007669"/>
    <property type="project" value="UniProtKB-UniRule"/>
</dbReference>
<dbReference type="InterPro" id="IPR001353">
    <property type="entry name" value="Proteasome_sua/b"/>
</dbReference>
<dbReference type="InterPro" id="IPR023332">
    <property type="entry name" value="Proteasome_alpha-type"/>
</dbReference>
<evidence type="ECO:0000256" key="4">
    <source>
        <dbReference type="PROSITE-ProRule" id="PRU00808"/>
    </source>
</evidence>